<evidence type="ECO:0000313" key="2">
    <source>
        <dbReference type="EMBL" id="KAK0752675.1"/>
    </source>
</evidence>
<dbReference type="Proteomes" id="UP001172155">
    <property type="component" value="Unassembled WGS sequence"/>
</dbReference>
<dbReference type="AlphaFoldDB" id="A0AA40F7L0"/>
<evidence type="ECO:0000256" key="1">
    <source>
        <dbReference type="SAM" id="MobiDB-lite"/>
    </source>
</evidence>
<evidence type="ECO:0000313" key="3">
    <source>
        <dbReference type="Proteomes" id="UP001172155"/>
    </source>
</evidence>
<sequence length="150" mass="17347">MRGTEQDEDSEGRIYRTYRVRRVCGRTGVEFAAVREESRHRKRVRIVTKFHGRRARYGGRQGRERRAWNEDSPDVEGRLGAESSPIVESRQSVQESSSIEKEGSHRVEREHDKENGRMEQRQNVRLDGDNAVVDMEDGGGHGARVCEFMM</sequence>
<name>A0AA40F7L0_9PEZI</name>
<reference evidence="2" key="1">
    <citation type="submission" date="2023-06" db="EMBL/GenBank/DDBJ databases">
        <title>Genome-scale phylogeny and comparative genomics of the fungal order Sordariales.</title>
        <authorList>
            <consortium name="Lawrence Berkeley National Laboratory"/>
            <person name="Hensen N."/>
            <person name="Bonometti L."/>
            <person name="Westerberg I."/>
            <person name="Brannstrom I.O."/>
            <person name="Guillou S."/>
            <person name="Cros-Aarteil S."/>
            <person name="Calhoun S."/>
            <person name="Haridas S."/>
            <person name="Kuo A."/>
            <person name="Mondo S."/>
            <person name="Pangilinan J."/>
            <person name="Riley R."/>
            <person name="LaButti K."/>
            <person name="Andreopoulos B."/>
            <person name="Lipzen A."/>
            <person name="Chen C."/>
            <person name="Yanf M."/>
            <person name="Daum C."/>
            <person name="Ng V."/>
            <person name="Clum A."/>
            <person name="Steindorff A."/>
            <person name="Ohm R."/>
            <person name="Martin F."/>
            <person name="Silar P."/>
            <person name="Natvig D."/>
            <person name="Lalanne C."/>
            <person name="Gautier V."/>
            <person name="Ament-velasquez S.L."/>
            <person name="Kruys A."/>
            <person name="Hutchinson M.I."/>
            <person name="Powell A.J."/>
            <person name="Barry K."/>
            <person name="Miller A.N."/>
            <person name="Grigoriev I.V."/>
            <person name="Debuchy R."/>
            <person name="Gladieux P."/>
            <person name="Thoren M.H."/>
            <person name="Johannesson H."/>
        </authorList>
    </citation>
    <scope>NUCLEOTIDE SEQUENCE</scope>
    <source>
        <strain evidence="2">SMH3187-1</strain>
    </source>
</reference>
<feature type="compositionally biased region" description="Basic and acidic residues" evidence="1">
    <location>
        <begin position="61"/>
        <end position="79"/>
    </location>
</feature>
<proteinExistence type="predicted"/>
<accession>A0AA40F7L0</accession>
<dbReference type="EMBL" id="JAUKUD010000002">
    <property type="protein sequence ID" value="KAK0752675.1"/>
    <property type="molecule type" value="Genomic_DNA"/>
</dbReference>
<feature type="compositionally biased region" description="Basic and acidic residues" evidence="1">
    <location>
        <begin position="98"/>
        <end position="128"/>
    </location>
</feature>
<comment type="caution">
    <text evidence="2">The sequence shown here is derived from an EMBL/GenBank/DDBJ whole genome shotgun (WGS) entry which is preliminary data.</text>
</comment>
<feature type="compositionally biased region" description="Low complexity" evidence="1">
    <location>
        <begin position="86"/>
        <end position="97"/>
    </location>
</feature>
<protein>
    <submittedName>
        <fullName evidence="2">Uncharacterized protein</fullName>
    </submittedName>
</protein>
<gene>
    <name evidence="2" type="ORF">B0T18DRAFT_343127</name>
</gene>
<keyword evidence="3" id="KW-1185">Reference proteome</keyword>
<organism evidence="2 3">
    <name type="scientific">Schizothecium vesticola</name>
    <dbReference type="NCBI Taxonomy" id="314040"/>
    <lineage>
        <taxon>Eukaryota</taxon>
        <taxon>Fungi</taxon>
        <taxon>Dikarya</taxon>
        <taxon>Ascomycota</taxon>
        <taxon>Pezizomycotina</taxon>
        <taxon>Sordariomycetes</taxon>
        <taxon>Sordariomycetidae</taxon>
        <taxon>Sordariales</taxon>
        <taxon>Schizotheciaceae</taxon>
        <taxon>Schizothecium</taxon>
    </lineage>
</organism>
<feature type="region of interest" description="Disordered" evidence="1">
    <location>
        <begin position="54"/>
        <end position="141"/>
    </location>
</feature>